<dbReference type="HOGENOM" id="CLU_994000_0_0_1"/>
<dbReference type="InterPro" id="IPR012349">
    <property type="entry name" value="Split_barrel_FMN-bd"/>
</dbReference>
<dbReference type="SUPFAM" id="SSF50475">
    <property type="entry name" value="FMN-binding split barrel"/>
    <property type="match status" value="1"/>
</dbReference>
<gene>
    <name evidence="4" type="ORF">CGLO_14584</name>
</gene>
<dbReference type="SMART" id="SM00903">
    <property type="entry name" value="Flavin_Reduct"/>
    <property type="match status" value="1"/>
</dbReference>
<organism evidence="4 5">
    <name type="scientific">Colletotrichum gloeosporioides (strain Cg-14)</name>
    <name type="common">Anthracnose fungus</name>
    <name type="synonym">Glomerella cingulata</name>
    <dbReference type="NCBI Taxonomy" id="1237896"/>
    <lineage>
        <taxon>Eukaryota</taxon>
        <taxon>Fungi</taxon>
        <taxon>Dikarya</taxon>
        <taxon>Ascomycota</taxon>
        <taxon>Pezizomycotina</taxon>
        <taxon>Sordariomycetes</taxon>
        <taxon>Hypocreomycetidae</taxon>
        <taxon>Glomerellales</taxon>
        <taxon>Glomerellaceae</taxon>
        <taxon>Colletotrichum</taxon>
        <taxon>Colletotrichum gloeosporioides species complex</taxon>
    </lineage>
</organism>
<proteinExistence type="predicted"/>
<dbReference type="OrthoDB" id="2015405at2759"/>
<reference evidence="5" key="1">
    <citation type="journal article" date="2013" name="Mol. Plant Microbe Interact.">
        <title>Global aspects of pacC regulation of pathogenicity genes in Colletotrichum gloeosporioides as revealed by transcriptome analysis.</title>
        <authorList>
            <person name="Alkan N."/>
            <person name="Meng X."/>
            <person name="Friedlander G."/>
            <person name="Reuveni E."/>
            <person name="Sukno S."/>
            <person name="Sherman A."/>
            <person name="Thon M."/>
            <person name="Fluhr R."/>
            <person name="Prusky D."/>
        </authorList>
    </citation>
    <scope>NUCLEOTIDE SEQUENCE [LARGE SCALE GENOMIC DNA]</scope>
    <source>
        <strain evidence="5">Cg-14</strain>
    </source>
</reference>
<name>T0L3Z0_COLGC</name>
<sequence length="280" mass="30071">MSVLGNALRRTARANVCGETSRRALFGASQIPVPTRPQCPLGRTPTPSSDLLRAIHTSPPRASSTWRTEPPTPPTNEVNMKEELPAQLRGVMRRLAHSVVVCTSTDRDGRPRGMTMSSFVSLSMDPVPLVSFNVRTPSRTLAAIEDLGGRFNVHVLAEGEAGARVAEWFTRGNSDGEVFKELPSGVEVEEEDGEAPLPARALPAPLSLPQGSLQVGASASPGTRDGIGDGEGANCVWRPTPSPSRSKDLELPEMLWATNRTEDASNIEAVEAIRKMFKEG</sequence>
<dbReference type="EMBL" id="AMYD01003420">
    <property type="protein sequence ID" value="EQB46371.1"/>
    <property type="molecule type" value="Genomic_DNA"/>
</dbReference>
<dbReference type="STRING" id="1237896.T0L3Z0"/>
<comment type="caution">
    <text evidence="4">The sequence shown here is derived from an EMBL/GenBank/DDBJ whole genome shotgun (WGS) entry which is preliminary data.</text>
</comment>
<dbReference type="GO" id="GO:0010181">
    <property type="term" value="F:FMN binding"/>
    <property type="evidence" value="ECO:0007669"/>
    <property type="project" value="InterPro"/>
</dbReference>
<feature type="region of interest" description="Disordered" evidence="2">
    <location>
        <begin position="213"/>
        <end position="249"/>
    </location>
</feature>
<evidence type="ECO:0000259" key="3">
    <source>
        <dbReference type="SMART" id="SM00903"/>
    </source>
</evidence>
<dbReference type="GO" id="GO:0042602">
    <property type="term" value="F:riboflavin reductase (NADPH) activity"/>
    <property type="evidence" value="ECO:0007669"/>
    <property type="project" value="TreeGrafter"/>
</dbReference>
<keyword evidence="1" id="KW-0560">Oxidoreductase</keyword>
<dbReference type="AlphaFoldDB" id="T0L3Z0"/>
<evidence type="ECO:0000256" key="2">
    <source>
        <dbReference type="SAM" id="MobiDB-lite"/>
    </source>
</evidence>
<dbReference type="PANTHER" id="PTHR30466:SF1">
    <property type="entry name" value="FMN REDUCTASE (NADH) RUTF"/>
    <property type="match status" value="1"/>
</dbReference>
<feature type="domain" description="Flavin reductase like" evidence="3">
    <location>
        <begin position="92"/>
        <end position="227"/>
    </location>
</feature>
<dbReference type="InterPro" id="IPR002563">
    <property type="entry name" value="Flavin_Rdtase-like_dom"/>
</dbReference>
<evidence type="ECO:0000256" key="1">
    <source>
        <dbReference type="ARBA" id="ARBA00023002"/>
    </source>
</evidence>
<feature type="region of interest" description="Disordered" evidence="2">
    <location>
        <begin position="36"/>
        <end position="78"/>
    </location>
</feature>
<evidence type="ECO:0000313" key="5">
    <source>
        <dbReference type="Proteomes" id="UP000015530"/>
    </source>
</evidence>
<dbReference type="PANTHER" id="PTHR30466">
    <property type="entry name" value="FLAVIN REDUCTASE"/>
    <property type="match status" value="1"/>
</dbReference>
<dbReference type="Pfam" id="PF01613">
    <property type="entry name" value="Flavin_Reduct"/>
    <property type="match status" value="1"/>
</dbReference>
<dbReference type="InterPro" id="IPR050268">
    <property type="entry name" value="NADH-dep_flavin_reductase"/>
</dbReference>
<dbReference type="Gene3D" id="2.30.110.10">
    <property type="entry name" value="Electron Transport, Fmn-binding Protein, Chain A"/>
    <property type="match status" value="1"/>
</dbReference>
<accession>T0L3Z0</accession>
<protein>
    <submittedName>
        <fullName evidence="4">Flavin reductase like domain-containing protein</fullName>
    </submittedName>
</protein>
<evidence type="ECO:0000313" key="4">
    <source>
        <dbReference type="EMBL" id="EQB46371.1"/>
    </source>
</evidence>
<dbReference type="Proteomes" id="UP000015530">
    <property type="component" value="Unassembled WGS sequence"/>
</dbReference>